<evidence type="ECO:0000256" key="6">
    <source>
        <dbReference type="ARBA" id="ARBA00022729"/>
    </source>
</evidence>
<evidence type="ECO:0000256" key="8">
    <source>
        <dbReference type="ARBA" id="ARBA00023136"/>
    </source>
</evidence>
<evidence type="ECO:0000259" key="14">
    <source>
        <dbReference type="Pfam" id="PF00593"/>
    </source>
</evidence>
<dbReference type="EMBL" id="VDUZ01000002">
    <property type="protein sequence ID" value="TXL82023.1"/>
    <property type="molecule type" value="Genomic_DNA"/>
</dbReference>
<evidence type="ECO:0000259" key="15">
    <source>
        <dbReference type="Pfam" id="PF07715"/>
    </source>
</evidence>
<dbReference type="GO" id="GO:0044718">
    <property type="term" value="P:siderophore transmembrane transport"/>
    <property type="evidence" value="ECO:0007669"/>
    <property type="project" value="TreeGrafter"/>
</dbReference>
<keyword evidence="5 11" id="KW-0812">Transmembrane</keyword>
<keyword evidence="7 12" id="KW-0798">TonB box</keyword>
<evidence type="ECO:0000313" key="17">
    <source>
        <dbReference type="Proteomes" id="UP000321638"/>
    </source>
</evidence>
<keyword evidence="8 11" id="KW-0472">Membrane</keyword>
<reference evidence="16 17" key="1">
    <citation type="submission" date="2019-06" db="EMBL/GenBank/DDBJ databases">
        <title>New taxonomy in bacterial strain CC-CFT640, isolated from vineyard.</title>
        <authorList>
            <person name="Lin S.-Y."/>
            <person name="Tsai C.-F."/>
            <person name="Young C.-C."/>
        </authorList>
    </citation>
    <scope>NUCLEOTIDE SEQUENCE [LARGE SCALE GENOMIC DNA]</scope>
    <source>
        <strain evidence="16 17">CC-CFT640</strain>
    </source>
</reference>
<keyword evidence="3 11" id="KW-0813">Transport</keyword>
<keyword evidence="4 11" id="KW-1134">Transmembrane beta strand</keyword>
<protein>
    <submittedName>
        <fullName evidence="16">TonB-dependent hemoglobin/transferrin/lactoferrin family receptor</fullName>
    </submittedName>
</protein>
<keyword evidence="6 13" id="KW-0732">Signal</keyword>
<dbReference type="GO" id="GO:0009279">
    <property type="term" value="C:cell outer membrane"/>
    <property type="evidence" value="ECO:0007669"/>
    <property type="project" value="UniProtKB-SubCell"/>
</dbReference>
<comment type="caution">
    <text evidence="16">The sequence shown here is derived from an EMBL/GenBank/DDBJ whole genome shotgun (WGS) entry which is preliminary data.</text>
</comment>
<evidence type="ECO:0000313" key="16">
    <source>
        <dbReference type="EMBL" id="TXL82023.1"/>
    </source>
</evidence>
<feature type="domain" description="TonB-dependent receptor-like beta-barrel" evidence="14">
    <location>
        <begin position="239"/>
        <end position="647"/>
    </location>
</feature>
<keyword evidence="17" id="KW-1185">Reference proteome</keyword>
<feature type="signal peptide" evidence="13">
    <location>
        <begin position="1"/>
        <end position="20"/>
    </location>
</feature>
<evidence type="ECO:0000256" key="4">
    <source>
        <dbReference type="ARBA" id="ARBA00022452"/>
    </source>
</evidence>
<feature type="chain" id="PRO_5022962817" evidence="13">
    <location>
        <begin position="21"/>
        <end position="674"/>
    </location>
</feature>
<dbReference type="NCBIfam" id="TIGR01786">
    <property type="entry name" value="TonB-hemlactrns"/>
    <property type="match status" value="1"/>
</dbReference>
<dbReference type="OrthoDB" id="9760333at2"/>
<comment type="subcellular location">
    <subcellularLocation>
        <location evidence="1 11">Cell outer membrane</location>
        <topology evidence="1 11">Multi-pass membrane protein</topology>
    </subcellularLocation>
</comment>
<evidence type="ECO:0000256" key="1">
    <source>
        <dbReference type="ARBA" id="ARBA00004571"/>
    </source>
</evidence>
<gene>
    <name evidence="16" type="ORF">FHP25_02870</name>
</gene>
<evidence type="ECO:0000256" key="2">
    <source>
        <dbReference type="ARBA" id="ARBA00009810"/>
    </source>
</evidence>
<dbReference type="InterPro" id="IPR012910">
    <property type="entry name" value="Plug_dom"/>
</dbReference>
<proteinExistence type="inferred from homology"/>
<evidence type="ECO:0000256" key="9">
    <source>
        <dbReference type="ARBA" id="ARBA00023170"/>
    </source>
</evidence>
<dbReference type="Gene3D" id="2.40.170.20">
    <property type="entry name" value="TonB-dependent receptor, beta-barrel domain"/>
    <property type="match status" value="1"/>
</dbReference>
<dbReference type="RefSeq" id="WP_147845378.1">
    <property type="nucleotide sequence ID" value="NZ_VDUZ01000002.1"/>
</dbReference>
<sequence>MARCGSAVVMVMAAMSASEALGQMTPSGMPDQAQVPIAPLDPITVTGTRTERSLYDVPGSASTVTRQTVDQRQPQRLDDLLRDLPGVEISGGPRPGAGEPNVRGLEGERVLIRLDGARQDFQSGHKGRIFLDPDLIKQVDVVRGPNSVLYGSGALAGVINITMRDATDFLRPGEKAGYRVKTGFQSVNDMVMAQVVGFANVAGFDLLGGLTYRNSGDYSFGGKGHLANSGAEVVSGLVKGGYTFQPGQRLGLSLIAFDDRDISTTAPNTAATTAPADRTTQQLTGSVTYDHRDPNLPWLDLKAVAYHNRVYIREKLLRPSPFTGPRLDETAMRTSGTDVQNTSRFAISDAVAVALTYGVDGRVESTDGERNNVPRPEFPDAHGRVAGAFVQPEIRLWDSVSLTPGLRFDYYYRKPDSAAVGPSLSESRVSPRIGVQWDATKWFSAYALYAEAFRAPSLSELYVSGTHFPGNRFIPNPNLKPEIGKNKEVGVTLKLDDAVQPGDKLRFRVSGFHTNYRDFIDLIVTATTTTPVNVTRATIWGVELEGGYMSGNWFGTLGASIIRGDNKSTHQPLASIPGDKVALTVGYQFPEWDLVIGGRSKLVAAQNRVPTGVRKTDGYALFDLFLSWQPSDGPLRGARFDLGIDNLTDKRYRDHLTPNLDPGRNFKLAASFQF</sequence>
<dbReference type="Pfam" id="PF07715">
    <property type="entry name" value="Plug"/>
    <property type="match status" value="1"/>
</dbReference>
<dbReference type="PANTHER" id="PTHR30069:SF41">
    <property type="entry name" value="HEME_HEMOPEXIN UTILIZATION PROTEIN C"/>
    <property type="match status" value="1"/>
</dbReference>
<dbReference type="Proteomes" id="UP000321638">
    <property type="component" value="Unassembled WGS sequence"/>
</dbReference>
<evidence type="ECO:0000256" key="7">
    <source>
        <dbReference type="ARBA" id="ARBA00023077"/>
    </source>
</evidence>
<dbReference type="PROSITE" id="PS52016">
    <property type="entry name" value="TONB_DEPENDENT_REC_3"/>
    <property type="match status" value="1"/>
</dbReference>
<evidence type="ECO:0000256" key="12">
    <source>
        <dbReference type="RuleBase" id="RU003357"/>
    </source>
</evidence>
<evidence type="ECO:0000256" key="5">
    <source>
        <dbReference type="ARBA" id="ARBA00022692"/>
    </source>
</evidence>
<dbReference type="Pfam" id="PF00593">
    <property type="entry name" value="TonB_dep_Rec_b-barrel"/>
    <property type="match status" value="1"/>
</dbReference>
<evidence type="ECO:0000256" key="10">
    <source>
        <dbReference type="ARBA" id="ARBA00023237"/>
    </source>
</evidence>
<dbReference type="CDD" id="cd01347">
    <property type="entry name" value="ligand_gated_channel"/>
    <property type="match status" value="1"/>
</dbReference>
<evidence type="ECO:0000256" key="11">
    <source>
        <dbReference type="PROSITE-ProRule" id="PRU01360"/>
    </source>
</evidence>
<evidence type="ECO:0000256" key="13">
    <source>
        <dbReference type="SAM" id="SignalP"/>
    </source>
</evidence>
<dbReference type="GO" id="GO:0015344">
    <property type="term" value="F:siderophore uptake transmembrane transporter activity"/>
    <property type="evidence" value="ECO:0007669"/>
    <property type="project" value="TreeGrafter"/>
</dbReference>
<comment type="similarity">
    <text evidence="2 11 12">Belongs to the TonB-dependent receptor family.</text>
</comment>
<dbReference type="SUPFAM" id="SSF56935">
    <property type="entry name" value="Porins"/>
    <property type="match status" value="1"/>
</dbReference>
<dbReference type="NCBIfam" id="TIGR01785">
    <property type="entry name" value="TonB-hemin"/>
    <property type="match status" value="1"/>
</dbReference>
<dbReference type="InterPro" id="IPR037066">
    <property type="entry name" value="Plug_dom_sf"/>
</dbReference>
<dbReference type="InterPro" id="IPR010949">
    <property type="entry name" value="TonB_Hb/transfer/lactofer_rcpt"/>
</dbReference>
<dbReference type="PANTHER" id="PTHR30069">
    <property type="entry name" value="TONB-DEPENDENT OUTER MEMBRANE RECEPTOR"/>
    <property type="match status" value="1"/>
</dbReference>
<name>A0A5C8PVL3_9HYPH</name>
<dbReference type="InterPro" id="IPR000531">
    <property type="entry name" value="Beta-barrel_TonB"/>
</dbReference>
<feature type="domain" description="TonB-dependent receptor plug" evidence="15">
    <location>
        <begin position="54"/>
        <end position="158"/>
    </location>
</feature>
<dbReference type="Gene3D" id="2.170.130.10">
    <property type="entry name" value="TonB-dependent receptor, plug domain"/>
    <property type="match status" value="1"/>
</dbReference>
<evidence type="ECO:0000256" key="3">
    <source>
        <dbReference type="ARBA" id="ARBA00022448"/>
    </source>
</evidence>
<accession>A0A5C8PVL3</accession>
<dbReference type="InterPro" id="IPR011276">
    <property type="entry name" value="TonB_haem/Hb_rcpt"/>
</dbReference>
<dbReference type="InterPro" id="IPR039426">
    <property type="entry name" value="TonB-dep_rcpt-like"/>
</dbReference>
<keyword evidence="9 16" id="KW-0675">Receptor</keyword>
<dbReference type="InterPro" id="IPR036942">
    <property type="entry name" value="Beta-barrel_TonB_sf"/>
</dbReference>
<keyword evidence="10 11" id="KW-0998">Cell outer membrane</keyword>
<organism evidence="16 17">
    <name type="scientific">Vineibacter terrae</name>
    <dbReference type="NCBI Taxonomy" id="2586908"/>
    <lineage>
        <taxon>Bacteria</taxon>
        <taxon>Pseudomonadati</taxon>
        <taxon>Pseudomonadota</taxon>
        <taxon>Alphaproteobacteria</taxon>
        <taxon>Hyphomicrobiales</taxon>
        <taxon>Vineibacter</taxon>
    </lineage>
</organism>
<dbReference type="AlphaFoldDB" id="A0A5C8PVL3"/>
<dbReference type="GO" id="GO:0015232">
    <property type="term" value="F:heme transmembrane transporter activity"/>
    <property type="evidence" value="ECO:0007669"/>
    <property type="project" value="InterPro"/>
</dbReference>